<dbReference type="InterPro" id="IPR036291">
    <property type="entry name" value="NAD(P)-bd_dom_sf"/>
</dbReference>
<dbReference type="PANTHER" id="PTHR43943">
    <property type="entry name" value="DEHYDROGENASE/REDUCTASE (SDR FAMILY) MEMBER 4"/>
    <property type="match status" value="1"/>
</dbReference>
<dbReference type="AlphaFoldDB" id="A0A177YDL0"/>
<evidence type="ECO:0000313" key="3">
    <source>
        <dbReference type="EMBL" id="OAK53626.1"/>
    </source>
</evidence>
<dbReference type="PANTHER" id="PTHR43943:SF17">
    <property type="entry name" value="3-PHENYLPROPIONATE-DIHYDRODIOL_CINNAMIC ACID-DIHYDRODIOL DEHYDROGENASE"/>
    <property type="match status" value="1"/>
</dbReference>
<evidence type="ECO:0000313" key="4">
    <source>
        <dbReference type="Proteomes" id="UP000077519"/>
    </source>
</evidence>
<gene>
    <name evidence="3" type="ORF">A3K89_22970</name>
</gene>
<dbReference type="RefSeq" id="WP_068427169.1">
    <property type="nucleotide sequence ID" value="NZ_LVHI01000017.1"/>
</dbReference>
<dbReference type="SUPFAM" id="SSF51735">
    <property type="entry name" value="NAD(P)-binding Rossmann-fold domains"/>
    <property type="match status" value="1"/>
</dbReference>
<evidence type="ECO:0000256" key="2">
    <source>
        <dbReference type="ARBA" id="ARBA00023002"/>
    </source>
</evidence>
<proteinExistence type="inferred from homology"/>
<dbReference type="Proteomes" id="UP000077519">
    <property type="component" value="Unassembled WGS sequence"/>
</dbReference>
<comment type="caution">
    <text evidence="3">The sequence shown here is derived from an EMBL/GenBank/DDBJ whole genome shotgun (WGS) entry which is preliminary data.</text>
</comment>
<reference evidence="3 4" key="1">
    <citation type="submission" date="2016-03" db="EMBL/GenBank/DDBJ databases">
        <title>Genome sequence of Rhodococcus kyotonensis KB10.</title>
        <authorList>
            <person name="Jeong H."/>
            <person name="Hong C.E."/>
            <person name="Jo S.H."/>
            <person name="Park J.M."/>
        </authorList>
    </citation>
    <scope>NUCLEOTIDE SEQUENCE [LARGE SCALE GENOMIC DNA]</scope>
    <source>
        <strain evidence="3 4">KB10</strain>
    </source>
</reference>
<sequence length="245" mass="24524">MDLGLAGKAFVVTGGTEGLGLASARELLREGAKVTVTSRSQDKVDDAVSELGTHRPNAVHGMVADNGHPATAGLVVDSALAHWGKLDGLVVSVGGPPPGTALGSSDGDWQNYFDSVFLGAVRLVRSAAAAMTEGSAIVLVLSSSAKSPITGLGISNGLRPGLAMAAKDMADELGPRGVRVVSVLPGRFDTARGGEVSGEAAAQIPLGRIGDPEEFGRTVAFLASPAASYITGSAVAVDGGALRAL</sequence>
<dbReference type="InterPro" id="IPR002347">
    <property type="entry name" value="SDR_fam"/>
</dbReference>
<dbReference type="PRINTS" id="PR00081">
    <property type="entry name" value="GDHRDH"/>
</dbReference>
<dbReference type="Gene3D" id="3.40.50.720">
    <property type="entry name" value="NAD(P)-binding Rossmann-like Domain"/>
    <property type="match status" value="1"/>
</dbReference>
<protein>
    <submittedName>
        <fullName evidence="3">Oxidoreductase</fullName>
    </submittedName>
</protein>
<dbReference type="EMBL" id="LVHI01000017">
    <property type="protein sequence ID" value="OAK53626.1"/>
    <property type="molecule type" value="Genomic_DNA"/>
</dbReference>
<keyword evidence="4" id="KW-1185">Reference proteome</keyword>
<dbReference type="GO" id="GO:0016491">
    <property type="term" value="F:oxidoreductase activity"/>
    <property type="evidence" value="ECO:0007669"/>
    <property type="project" value="UniProtKB-KW"/>
</dbReference>
<comment type="similarity">
    <text evidence="1">Belongs to the short-chain dehydrogenases/reductases (SDR) family.</text>
</comment>
<dbReference type="Pfam" id="PF13561">
    <property type="entry name" value="adh_short_C2"/>
    <property type="match status" value="1"/>
</dbReference>
<organism evidence="3 4">
    <name type="scientific">Rhodococcoides kyotonense</name>
    <dbReference type="NCBI Taxonomy" id="398843"/>
    <lineage>
        <taxon>Bacteria</taxon>
        <taxon>Bacillati</taxon>
        <taxon>Actinomycetota</taxon>
        <taxon>Actinomycetes</taxon>
        <taxon>Mycobacteriales</taxon>
        <taxon>Nocardiaceae</taxon>
        <taxon>Rhodococcoides</taxon>
    </lineage>
</organism>
<accession>A0A177YDL0</accession>
<evidence type="ECO:0000256" key="1">
    <source>
        <dbReference type="ARBA" id="ARBA00006484"/>
    </source>
</evidence>
<keyword evidence="2" id="KW-0560">Oxidoreductase</keyword>
<name>A0A177YDL0_9NOCA</name>